<dbReference type="EMBL" id="FXAW01000005">
    <property type="protein sequence ID" value="SMG39658.1"/>
    <property type="molecule type" value="Genomic_DNA"/>
</dbReference>
<gene>
    <name evidence="1" type="ORF">SAMN05661096_02659</name>
</gene>
<dbReference type="InterPro" id="IPR003718">
    <property type="entry name" value="OsmC/Ohr_fam"/>
</dbReference>
<keyword evidence="2" id="KW-1185">Reference proteome</keyword>
<dbReference type="STRING" id="1028.SAMN05661096_02659"/>
<dbReference type="AlphaFoldDB" id="A0A1X7KGL5"/>
<reference evidence="2" key="1">
    <citation type="submission" date="2017-04" db="EMBL/GenBank/DDBJ databases">
        <authorList>
            <person name="Varghese N."/>
            <person name="Submissions S."/>
        </authorList>
    </citation>
    <scope>NUCLEOTIDE SEQUENCE [LARGE SCALE GENOMIC DNA]</scope>
    <source>
        <strain evidence="2">DSM 4125</strain>
    </source>
</reference>
<evidence type="ECO:0000313" key="1">
    <source>
        <dbReference type="EMBL" id="SMG39658.1"/>
    </source>
</evidence>
<dbReference type="Pfam" id="PF02566">
    <property type="entry name" value="OsmC"/>
    <property type="match status" value="1"/>
</dbReference>
<sequence length="171" mass="19304">MNFTNFTSNQITISKMTSHHYQSQIKWTGNSGSGTKSYTFYERSYDIIVANKPTLKGSADSAFRGNAELHNPEDLFLASISSCHMLWYLHLCSTHQITVLAYKDKATATMKETAEGKGHFTEAILNPEVEIIEQDKIELAQSLHEKANEFCFIANSCNFPIHHKPTTIIQN</sequence>
<dbReference type="InterPro" id="IPR015946">
    <property type="entry name" value="KH_dom-like_a/b"/>
</dbReference>
<dbReference type="Gene3D" id="3.30.300.20">
    <property type="match status" value="1"/>
</dbReference>
<dbReference type="SUPFAM" id="SSF82784">
    <property type="entry name" value="OsmC-like"/>
    <property type="match status" value="1"/>
</dbReference>
<dbReference type="InterPro" id="IPR052707">
    <property type="entry name" value="OsmC_Ohr_Peroxiredoxin"/>
</dbReference>
<protein>
    <submittedName>
        <fullName evidence="1">Organic hydroperoxide reductase OsmC/OhrA</fullName>
    </submittedName>
</protein>
<proteinExistence type="predicted"/>
<organism evidence="1 2">
    <name type="scientific">Marivirga sericea</name>
    <dbReference type="NCBI Taxonomy" id="1028"/>
    <lineage>
        <taxon>Bacteria</taxon>
        <taxon>Pseudomonadati</taxon>
        <taxon>Bacteroidota</taxon>
        <taxon>Cytophagia</taxon>
        <taxon>Cytophagales</taxon>
        <taxon>Marivirgaceae</taxon>
        <taxon>Marivirga</taxon>
    </lineage>
</organism>
<dbReference type="Proteomes" id="UP000193804">
    <property type="component" value="Unassembled WGS sequence"/>
</dbReference>
<dbReference type="InterPro" id="IPR036102">
    <property type="entry name" value="OsmC/Ohrsf"/>
</dbReference>
<accession>A0A1X7KGL5</accession>
<name>A0A1X7KGL5_9BACT</name>
<dbReference type="PANTHER" id="PTHR42830:SF2">
    <property type="entry name" value="OSMC_OHR FAMILY PROTEIN"/>
    <property type="match status" value="1"/>
</dbReference>
<dbReference type="PANTHER" id="PTHR42830">
    <property type="entry name" value="OSMOTICALLY INDUCIBLE FAMILY PROTEIN"/>
    <property type="match status" value="1"/>
</dbReference>
<evidence type="ECO:0000313" key="2">
    <source>
        <dbReference type="Proteomes" id="UP000193804"/>
    </source>
</evidence>